<dbReference type="AlphaFoldDB" id="A0A1V0B6S4"/>
<dbReference type="KEGG" id="ppha:BVH74_13045"/>
<proteinExistence type="predicted"/>
<dbReference type="InterPro" id="IPR004477">
    <property type="entry name" value="ComEC_N"/>
</dbReference>
<feature type="transmembrane region" description="Helical" evidence="6">
    <location>
        <begin position="396"/>
        <end position="416"/>
    </location>
</feature>
<feature type="transmembrane region" description="Helical" evidence="6">
    <location>
        <begin position="334"/>
        <end position="356"/>
    </location>
</feature>
<comment type="subcellular location">
    <subcellularLocation>
        <location evidence="1">Cell membrane</location>
        <topology evidence="1">Multi-pass membrane protein</topology>
    </subcellularLocation>
</comment>
<dbReference type="GO" id="GO:0030420">
    <property type="term" value="P:establishment of competence for transformation"/>
    <property type="evidence" value="ECO:0007669"/>
    <property type="project" value="InterPro"/>
</dbReference>
<protein>
    <submittedName>
        <fullName evidence="8">DNA internalization-related competence protein ComEC/Rec2</fullName>
    </submittedName>
</protein>
<dbReference type="InterPro" id="IPR035681">
    <property type="entry name" value="ComA-like_MBL"/>
</dbReference>
<dbReference type="SMART" id="SM00849">
    <property type="entry name" value="Lactamase_B"/>
    <property type="match status" value="1"/>
</dbReference>
<evidence type="ECO:0000259" key="7">
    <source>
        <dbReference type="SMART" id="SM00849"/>
    </source>
</evidence>
<dbReference type="PANTHER" id="PTHR30619:SF1">
    <property type="entry name" value="RECOMBINATION PROTEIN 2"/>
    <property type="match status" value="1"/>
</dbReference>
<dbReference type="Pfam" id="PF13567">
    <property type="entry name" value="DUF4131"/>
    <property type="match status" value="1"/>
</dbReference>
<feature type="transmembrane region" description="Helical" evidence="6">
    <location>
        <begin position="368"/>
        <end position="384"/>
    </location>
</feature>
<feature type="transmembrane region" description="Helical" evidence="6">
    <location>
        <begin position="423"/>
        <end position="443"/>
    </location>
</feature>
<dbReference type="InterPro" id="IPR052159">
    <property type="entry name" value="Competence_DNA_uptake"/>
</dbReference>
<evidence type="ECO:0000256" key="3">
    <source>
        <dbReference type="ARBA" id="ARBA00022692"/>
    </source>
</evidence>
<dbReference type="InterPro" id="IPR025405">
    <property type="entry name" value="DUF4131"/>
</dbReference>
<feature type="transmembrane region" description="Helical" evidence="6">
    <location>
        <begin position="231"/>
        <end position="254"/>
    </location>
</feature>
<dbReference type="RefSeq" id="WP_080050485.1">
    <property type="nucleotide sequence ID" value="NZ_CP020100.1"/>
</dbReference>
<dbReference type="NCBIfam" id="TIGR00361">
    <property type="entry name" value="ComEC_Rec2"/>
    <property type="match status" value="1"/>
</dbReference>
<gene>
    <name evidence="8" type="ORF">BVH74_13045</name>
</gene>
<evidence type="ECO:0000256" key="6">
    <source>
        <dbReference type="SAM" id="Phobius"/>
    </source>
</evidence>
<dbReference type="CDD" id="cd07731">
    <property type="entry name" value="ComA-like_MBL-fold"/>
    <property type="match status" value="1"/>
</dbReference>
<keyword evidence="5 6" id="KW-0472">Membrane</keyword>
<accession>A0A1V0B6S4</accession>
<dbReference type="PANTHER" id="PTHR30619">
    <property type="entry name" value="DNA INTERNALIZATION/COMPETENCE PROTEIN COMEC/REC2"/>
    <property type="match status" value="1"/>
</dbReference>
<evidence type="ECO:0000313" key="9">
    <source>
        <dbReference type="Proteomes" id="UP000243488"/>
    </source>
</evidence>
<dbReference type="InterPro" id="IPR004797">
    <property type="entry name" value="Competence_ComEC/Rec2"/>
</dbReference>
<feature type="transmembrane region" description="Helical" evidence="6">
    <location>
        <begin position="293"/>
        <end position="310"/>
    </location>
</feature>
<dbReference type="Pfam" id="PF00753">
    <property type="entry name" value="Lactamase_B"/>
    <property type="match status" value="1"/>
</dbReference>
<organism evidence="8 9">
    <name type="scientific">Halopseudomonas phragmitis</name>
    <dbReference type="NCBI Taxonomy" id="1931241"/>
    <lineage>
        <taxon>Bacteria</taxon>
        <taxon>Pseudomonadati</taxon>
        <taxon>Pseudomonadota</taxon>
        <taxon>Gammaproteobacteria</taxon>
        <taxon>Pseudomonadales</taxon>
        <taxon>Pseudomonadaceae</taxon>
        <taxon>Halopseudomonas</taxon>
    </lineage>
</organism>
<keyword evidence="4 6" id="KW-1133">Transmembrane helix</keyword>
<dbReference type="Gene3D" id="3.60.15.10">
    <property type="entry name" value="Ribonuclease Z/Hydroxyacylglutathione hydrolase-like"/>
    <property type="match status" value="1"/>
</dbReference>
<dbReference type="NCBIfam" id="TIGR00360">
    <property type="entry name" value="ComEC_N-term"/>
    <property type="match status" value="1"/>
</dbReference>
<name>A0A1V0B6S4_9GAMM</name>
<keyword evidence="3 6" id="KW-0812">Transmembrane</keyword>
<evidence type="ECO:0000256" key="1">
    <source>
        <dbReference type="ARBA" id="ARBA00004651"/>
    </source>
</evidence>
<dbReference type="Pfam" id="PF03772">
    <property type="entry name" value="Competence"/>
    <property type="match status" value="1"/>
</dbReference>
<evidence type="ECO:0000313" key="8">
    <source>
        <dbReference type="EMBL" id="AQZ95617.1"/>
    </source>
</evidence>
<feature type="transmembrane region" description="Helical" evidence="6">
    <location>
        <begin position="266"/>
        <end position="286"/>
    </location>
</feature>
<feature type="transmembrane region" description="Helical" evidence="6">
    <location>
        <begin position="455"/>
        <end position="476"/>
    </location>
</feature>
<feature type="domain" description="Metallo-beta-lactamase" evidence="7">
    <location>
        <begin position="509"/>
        <end position="693"/>
    </location>
</feature>
<dbReference type="GO" id="GO:0005886">
    <property type="term" value="C:plasma membrane"/>
    <property type="evidence" value="ECO:0007669"/>
    <property type="project" value="UniProtKB-SubCell"/>
</dbReference>
<dbReference type="SUPFAM" id="SSF56281">
    <property type="entry name" value="Metallo-hydrolase/oxidoreductase"/>
    <property type="match status" value="1"/>
</dbReference>
<keyword evidence="2" id="KW-1003">Cell membrane</keyword>
<dbReference type="InterPro" id="IPR036866">
    <property type="entry name" value="RibonucZ/Hydroxyglut_hydro"/>
</dbReference>
<keyword evidence="9" id="KW-1185">Reference proteome</keyword>
<evidence type="ECO:0000256" key="2">
    <source>
        <dbReference type="ARBA" id="ARBA00022475"/>
    </source>
</evidence>
<sequence length="749" mass="82763">MKLAFLLPAWLTGLLLPLLLPGLPELFWLVVLLIVAGLLTLSAKARPLAVLLLAMCWALWIHHQQLGERLAPDLEGQRLLVEGRVHGLPEPTTNGWRFQLRDARLVDSGQGLPLLRAHWFAGPPLAHGELWRFEMTLRRPAGMSNPGTFDYEAWLYAQGIGGLASVRSGELLVAPDSLDLHGLRTHWRDRLAQQLQARDADTRLLALLVGDRSVLSNADWQVLQATGTSHLMVISGLHVGMLAAAAFALIGLVFRPGWLPWRWPSLWLAAPLAMLVAALYAALAGFAVPTQRAMLMVVLVLLMRLVYRQPGPWQVWWLALAAVLTLDPAAPLRAGFWLSFMAVGLLLLGLGGRLLIKGWWWRWGRSQWVIFIGLWPWLLLWSMPGSLSAPLVNLWAIPWVSMLVVPPGMLGALLVLLGGPDWLLVLAAWSLEALFFCLGWVAQWQSPVNLGFPGWLNWSIGLLACLLLVSPLAPLLRIPALVCLSALVWPATPRPAEGQLWVTVLDVGQGLSVLLQTREHALLYDAGARLPSGFDLGEAVVHPALSRFGLRRLDTLLLSHADSDHAGGALAVTRRMQVDRVLAGEHERLPAELDASACQPGERWEWNGVPFEVLYSAPPPAPPNERSCVLRAGPVGRGVVLPGDLGIRGEYQMLGRPLAAELLLAPHHGSRSSSSYALIRAVAPRWVVFSAGRNNRYNHPHPQVVARYQELQVEPVYTAGSGAVRFAMDEHGTELIWRWREHARRFWHE</sequence>
<evidence type="ECO:0000256" key="4">
    <source>
        <dbReference type="ARBA" id="ARBA00022989"/>
    </source>
</evidence>
<dbReference type="EMBL" id="CP020100">
    <property type="protein sequence ID" value="AQZ95617.1"/>
    <property type="molecule type" value="Genomic_DNA"/>
</dbReference>
<dbReference type="STRING" id="1931241.BVH74_13045"/>
<dbReference type="Proteomes" id="UP000243488">
    <property type="component" value="Chromosome"/>
</dbReference>
<reference evidence="8 9" key="1">
    <citation type="submission" date="2017-03" db="EMBL/GenBank/DDBJ databases">
        <title>Complete genome sequence of the novel DNRA strain Pseudomonas sp. S-6-2 isolated from Chinese polluted river sediment. Journal of Biotechnology.</title>
        <authorList>
            <person name="Li J."/>
            <person name="Xiang F."/>
            <person name="Wang L."/>
            <person name="Xi L."/>
            <person name="Liu J."/>
        </authorList>
    </citation>
    <scope>NUCLEOTIDE SEQUENCE [LARGE SCALE GENOMIC DNA]</scope>
    <source>
        <strain evidence="8 9">S-6-2</strain>
    </source>
</reference>
<dbReference type="InterPro" id="IPR001279">
    <property type="entry name" value="Metallo-B-lactamas"/>
</dbReference>
<evidence type="ECO:0000256" key="5">
    <source>
        <dbReference type="ARBA" id="ARBA00023136"/>
    </source>
</evidence>